<reference evidence="3" key="1">
    <citation type="submission" date="2020-05" db="EMBL/GenBank/DDBJ databases">
        <authorList>
            <person name="Chiriac C."/>
            <person name="Salcher M."/>
            <person name="Ghai R."/>
            <person name="Kavagutti S V."/>
        </authorList>
    </citation>
    <scope>NUCLEOTIDE SEQUENCE</scope>
</reference>
<proteinExistence type="predicted"/>
<gene>
    <name evidence="2" type="ORF">UFOPK1908_00585</name>
    <name evidence="3" type="ORF">UFOPK2282_00057</name>
    <name evidence="4" type="ORF">UFOPK3576_01309</name>
</gene>
<dbReference type="EMBL" id="CAEZVB010000018">
    <property type="protein sequence ID" value="CAB4618708.1"/>
    <property type="molecule type" value="Genomic_DNA"/>
</dbReference>
<feature type="domain" description="MaoC-like" evidence="1">
    <location>
        <begin position="37"/>
        <end position="114"/>
    </location>
</feature>
<evidence type="ECO:0000313" key="3">
    <source>
        <dbReference type="EMBL" id="CAB4653155.1"/>
    </source>
</evidence>
<organism evidence="3">
    <name type="scientific">freshwater metagenome</name>
    <dbReference type="NCBI Taxonomy" id="449393"/>
    <lineage>
        <taxon>unclassified sequences</taxon>
        <taxon>metagenomes</taxon>
        <taxon>ecological metagenomes</taxon>
    </lineage>
</organism>
<dbReference type="SUPFAM" id="SSF54637">
    <property type="entry name" value="Thioesterase/thiol ester dehydrase-isomerase"/>
    <property type="match status" value="1"/>
</dbReference>
<evidence type="ECO:0000313" key="2">
    <source>
        <dbReference type="EMBL" id="CAB4618708.1"/>
    </source>
</evidence>
<evidence type="ECO:0000313" key="4">
    <source>
        <dbReference type="EMBL" id="CAB4913929.1"/>
    </source>
</evidence>
<dbReference type="EMBL" id="CAEZWR010000003">
    <property type="protein sequence ID" value="CAB4653155.1"/>
    <property type="molecule type" value="Genomic_DNA"/>
</dbReference>
<dbReference type="Gene3D" id="3.10.129.10">
    <property type="entry name" value="Hotdog Thioesterase"/>
    <property type="match status" value="1"/>
</dbReference>
<name>A0A6J6KYF3_9ZZZZ</name>
<accession>A0A6J6KYF3</accession>
<evidence type="ECO:0000259" key="1">
    <source>
        <dbReference type="Pfam" id="PF01575"/>
    </source>
</evidence>
<dbReference type="InterPro" id="IPR029069">
    <property type="entry name" value="HotDog_dom_sf"/>
</dbReference>
<dbReference type="Pfam" id="PF01575">
    <property type="entry name" value="MaoC_dehydratas"/>
    <property type="match status" value="1"/>
</dbReference>
<dbReference type="AlphaFoldDB" id="A0A6J6KYF3"/>
<sequence length="143" mass="16150">MTYHASIDFASVKEGDTLPNISFEVSYTTLAQDVSGTRDYYPIHHDPDFAKSGNARNIFLNTMWYQGMVNRFVSEWAGYESFLRKLSVDMKSHGCPGDTLTIRGTVLATRVDDQGRKLVDLDVRMDNQLQPDVLLSKVTVEIP</sequence>
<protein>
    <submittedName>
        <fullName evidence="3">Unannotated protein</fullName>
    </submittedName>
</protein>
<dbReference type="InterPro" id="IPR002539">
    <property type="entry name" value="MaoC-like_dom"/>
</dbReference>
<dbReference type="EMBL" id="CAFBMO010000064">
    <property type="protein sequence ID" value="CAB4913929.1"/>
    <property type="molecule type" value="Genomic_DNA"/>
</dbReference>